<dbReference type="AlphaFoldDB" id="G4TW98"/>
<dbReference type="EMBL" id="CAFZ01000477">
    <property type="protein sequence ID" value="CCA75591.1"/>
    <property type="molecule type" value="Genomic_DNA"/>
</dbReference>
<protein>
    <submittedName>
        <fullName evidence="1">Uncharacterized protein</fullName>
    </submittedName>
</protein>
<keyword evidence="2" id="KW-1185">Reference proteome</keyword>
<sequence>MPHIQRHSPPPLPEVSAQTLAITAAAISDKRVIDVIDVDSQPWDVQDRSKSSRQLQEDFHESTHEVDRVRNSITPTYIVYGVALGGSPTPSDNLENNAFARP</sequence>
<comment type="caution">
    <text evidence="1">The sequence shown here is derived from an EMBL/GenBank/DDBJ whole genome shotgun (WGS) entry which is preliminary data.</text>
</comment>
<organism evidence="1 2">
    <name type="scientific">Serendipita indica (strain DSM 11827)</name>
    <name type="common">Root endophyte fungus</name>
    <name type="synonym">Piriformospora indica</name>
    <dbReference type="NCBI Taxonomy" id="1109443"/>
    <lineage>
        <taxon>Eukaryota</taxon>
        <taxon>Fungi</taxon>
        <taxon>Dikarya</taxon>
        <taxon>Basidiomycota</taxon>
        <taxon>Agaricomycotina</taxon>
        <taxon>Agaricomycetes</taxon>
        <taxon>Sebacinales</taxon>
        <taxon>Serendipitaceae</taxon>
        <taxon>Serendipita</taxon>
    </lineage>
</organism>
<dbReference type="InParanoid" id="G4TW98"/>
<dbReference type="HOGENOM" id="CLU_2278538_0_0_1"/>
<gene>
    <name evidence="1" type="ORF">PIIN_09581</name>
</gene>
<accession>G4TW98</accession>
<dbReference type="Proteomes" id="UP000007148">
    <property type="component" value="Unassembled WGS sequence"/>
</dbReference>
<proteinExistence type="predicted"/>
<evidence type="ECO:0000313" key="1">
    <source>
        <dbReference type="EMBL" id="CCA75591.1"/>
    </source>
</evidence>
<evidence type="ECO:0000313" key="2">
    <source>
        <dbReference type="Proteomes" id="UP000007148"/>
    </source>
</evidence>
<name>G4TW98_SERID</name>
<reference evidence="1 2" key="1">
    <citation type="journal article" date="2011" name="PLoS Pathog.">
        <title>Endophytic Life Strategies Decoded by Genome and Transcriptome Analyses of the Mutualistic Root Symbiont Piriformospora indica.</title>
        <authorList>
            <person name="Zuccaro A."/>
            <person name="Lahrmann U."/>
            <person name="Guldener U."/>
            <person name="Langen G."/>
            <person name="Pfiffi S."/>
            <person name="Biedenkopf D."/>
            <person name="Wong P."/>
            <person name="Samans B."/>
            <person name="Grimm C."/>
            <person name="Basiewicz M."/>
            <person name="Murat C."/>
            <person name="Martin F."/>
            <person name="Kogel K.H."/>
        </authorList>
    </citation>
    <scope>NUCLEOTIDE SEQUENCE [LARGE SCALE GENOMIC DNA]</scope>
    <source>
        <strain evidence="1 2">DSM 11827</strain>
    </source>
</reference>